<organism evidence="2 3">
    <name type="scientific">Achlya hypogyna</name>
    <name type="common">Oomycete</name>
    <name type="synonym">Protoachlya hypogyna</name>
    <dbReference type="NCBI Taxonomy" id="1202772"/>
    <lineage>
        <taxon>Eukaryota</taxon>
        <taxon>Sar</taxon>
        <taxon>Stramenopiles</taxon>
        <taxon>Oomycota</taxon>
        <taxon>Saprolegniomycetes</taxon>
        <taxon>Saprolegniales</taxon>
        <taxon>Achlyaceae</taxon>
        <taxon>Achlya</taxon>
    </lineage>
</organism>
<dbReference type="Gene3D" id="1.10.150.50">
    <property type="entry name" value="Transcription Factor, Ets-1"/>
    <property type="match status" value="2"/>
</dbReference>
<feature type="domain" description="SAM" evidence="1">
    <location>
        <begin position="218"/>
        <end position="282"/>
    </location>
</feature>
<dbReference type="Pfam" id="PF00536">
    <property type="entry name" value="SAM_1"/>
    <property type="match status" value="1"/>
</dbReference>
<dbReference type="OrthoDB" id="62085at2759"/>
<dbReference type="InterPro" id="IPR035992">
    <property type="entry name" value="Ricin_B-like_lectins"/>
</dbReference>
<evidence type="ECO:0000313" key="2">
    <source>
        <dbReference type="EMBL" id="OQR86666.1"/>
    </source>
</evidence>
<dbReference type="EMBL" id="JNBR01001491">
    <property type="protein sequence ID" value="OQR86666.1"/>
    <property type="molecule type" value="Genomic_DNA"/>
</dbReference>
<dbReference type="AlphaFoldDB" id="A0A1V9YLS8"/>
<dbReference type="SMART" id="SM00458">
    <property type="entry name" value="RICIN"/>
    <property type="match status" value="4"/>
</dbReference>
<dbReference type="Gene3D" id="2.80.10.50">
    <property type="match status" value="4"/>
</dbReference>
<reference evidence="2 3" key="1">
    <citation type="journal article" date="2014" name="Genome Biol. Evol.">
        <title>The secreted proteins of Achlya hypogyna and Thraustotheca clavata identify the ancestral oomycete secretome and reveal gene acquisitions by horizontal gene transfer.</title>
        <authorList>
            <person name="Misner I."/>
            <person name="Blouin N."/>
            <person name="Leonard G."/>
            <person name="Richards T.A."/>
            <person name="Lane C.E."/>
        </authorList>
    </citation>
    <scope>NUCLEOTIDE SEQUENCE [LARGE SCALE GENOMIC DNA]</scope>
    <source>
        <strain evidence="2 3">ATCC 48635</strain>
    </source>
</reference>
<dbReference type="SUPFAM" id="SSF50370">
    <property type="entry name" value="Ricin B-like lectins"/>
    <property type="match status" value="4"/>
</dbReference>
<dbReference type="SUPFAM" id="SSF47769">
    <property type="entry name" value="SAM/Pointed domain"/>
    <property type="match status" value="2"/>
</dbReference>
<comment type="caution">
    <text evidence="2">The sequence shown here is derived from an EMBL/GenBank/DDBJ whole genome shotgun (WGS) entry which is preliminary data.</text>
</comment>
<dbReference type="InterPro" id="IPR000772">
    <property type="entry name" value="Ricin_B_lectin"/>
</dbReference>
<dbReference type="PROSITE" id="PS50231">
    <property type="entry name" value="RICIN_B_LECTIN"/>
    <property type="match status" value="1"/>
</dbReference>
<protein>
    <recommendedName>
        <fullName evidence="1">SAM domain-containing protein</fullName>
    </recommendedName>
</protein>
<dbReference type="SMART" id="SM00454">
    <property type="entry name" value="SAM"/>
    <property type="match status" value="2"/>
</dbReference>
<sequence length="1005" mass="111758">MGAGASVSSSETFDKAQCKAVCDDLFDEAMWVAHADKESQTITGEKLQTILSSLTDVFLTHDWGTDGSNHRKVSVINGLLRDRGGNIKMKMISGIENARCIVVFVTQRYMEKVGGDNGEDNCQLEFNFAARRKTNMKMISVLMDPSPFMKDCRNWTGPVGMTLGGALYIDFSNVMDNPDLLAARMDDLMAKLTTIIGKPLKERFSAVAAQETVPLELLSKDQVSLLLTALEYSKYCDAFLQNEINGAALMGLTSVDEVKEIGVTLAVKAKALFDKILDFQAHGVPKPLLREKPKPKPKPEPVHAPLPYFVPPPIEAHHSAPSGAIRIVSVKSPDRCIQLEHGDNNFYNGKRCQLWELRDGSCPAQEWIYDGKLLKLASDSSRCIHLQSGQGPTSNGDVCHLWDVQPGHYPAQEWIIDGHLIRSAKDPNRCIHLQCGQGAAFSGDACHLWDVQHGPYPAQEWMFIPLAVPCRIHSVKMPEWCIQLESGGNGGRCKLYPAHGGSHPPQEWIYDGRFIKSVLEPHRCIHLVSGAGPTYNGDYIQLWDIQPGHYPAQEWLLDGKFLKSAKDQYRCVHLQSGTAPTHPGDVCHLWDIQQGHYSPQEWEFVPQVSMALPLPTMPFMLQSVKCPTKCIHLQSGMGPSHNGDRCHLWSTQDGAYPAQEWLFDGKLLRSAKDPSKCIHLMSGSGESTNGDICHLWDVQPGSYPAQEWIIDGKLIRSAKCPSKCIHLKSGSTRGNFAADVSFNGDVCHLWDVQEGPYPAQEWTIVYMTTPAPDTVPLKSLTTAQVYQLLSGLEFSNYKQEFLDLEINGHALSCCDRVEELHELGVTLSLKAKSLFRTLQELQVHGVPSAFFASEALPPTTCRIQSVKCPTKCMHLKSGDGNPTYNGDPCHLWDTQRGDYASQTWLFDGKLIKSAKDPTKCIHLRSGTAPSENGDVCHLWDIQEGKYPAQEWYYDGKRIRSVKCPNKCIHLQSGSSSNSPNGDVCHLWDVIDGPYPAQEWTLVKYR</sequence>
<dbReference type="Proteomes" id="UP000243579">
    <property type="component" value="Unassembled WGS sequence"/>
</dbReference>
<dbReference type="STRING" id="1202772.A0A1V9YLS8"/>
<dbReference type="PROSITE" id="PS50105">
    <property type="entry name" value="SAM_DOMAIN"/>
    <property type="match status" value="1"/>
</dbReference>
<dbReference type="InterPro" id="IPR001660">
    <property type="entry name" value="SAM"/>
</dbReference>
<accession>A0A1V9YLS8</accession>
<gene>
    <name evidence="2" type="ORF">ACHHYP_10328</name>
</gene>
<keyword evidence="3" id="KW-1185">Reference proteome</keyword>
<name>A0A1V9YLS8_ACHHY</name>
<dbReference type="InterPro" id="IPR013761">
    <property type="entry name" value="SAM/pointed_sf"/>
</dbReference>
<dbReference type="Pfam" id="PF00652">
    <property type="entry name" value="Ricin_B_lectin"/>
    <property type="match status" value="1"/>
</dbReference>
<proteinExistence type="predicted"/>
<evidence type="ECO:0000313" key="3">
    <source>
        <dbReference type="Proteomes" id="UP000243579"/>
    </source>
</evidence>
<evidence type="ECO:0000259" key="1">
    <source>
        <dbReference type="PROSITE" id="PS50105"/>
    </source>
</evidence>